<reference evidence="3" key="1">
    <citation type="journal article" date="2013" name="Stand. Genomic Sci.">
        <title>Genome sequence of the thermophilic fresh-water bacterium Spirochaeta caldaria type strain (H1(T)), reclassification of Spirochaeta caldaria, Spirochaeta stenostrepta, and Spirochaeta zuelzerae in the genus Treponema as Treponema caldaria comb. nov., Treponema stenostrepta comb. nov., and Treponema zuelzerae comb. nov., and emendation of the genus Treponema.</title>
        <authorList>
            <person name="Abt B."/>
            <person name="Goker M."/>
            <person name="Scheuner C."/>
            <person name="Han C."/>
            <person name="Lu M."/>
            <person name="Misra M."/>
            <person name="Lapidus A."/>
            <person name="Nolan M."/>
            <person name="Lucas S."/>
            <person name="Hammon N."/>
            <person name="Deshpande S."/>
            <person name="Cheng J.F."/>
            <person name="Tapia R."/>
            <person name="Goodwin L.A."/>
            <person name="Pitluck S."/>
            <person name="Liolios K."/>
            <person name="Pagani I."/>
            <person name="Ivanova N."/>
            <person name="Mavromatis K."/>
            <person name="Mikhailova N."/>
            <person name="Huntemann M."/>
            <person name="Pati A."/>
            <person name="Chen A."/>
            <person name="Palaniappan K."/>
            <person name="Land M."/>
            <person name="Hauser L."/>
            <person name="Jeffries C.D."/>
            <person name="Rohde M."/>
            <person name="Spring S."/>
            <person name="Gronow S."/>
            <person name="Detter J.C."/>
            <person name="Bristow J."/>
            <person name="Eisen J.A."/>
            <person name="Markowitz V."/>
            <person name="Hugenholtz P."/>
            <person name="Kyrpides N.C."/>
            <person name="Woyke T."/>
            <person name="Klenk H.P."/>
        </authorList>
    </citation>
    <scope>NUCLEOTIDE SEQUENCE</scope>
    <source>
        <strain evidence="3">ATCC 51460 / DSM 7334 / H1</strain>
    </source>
</reference>
<dbReference type="STRING" id="744872.Spica_2430"/>
<dbReference type="KEGG" id="scd:Spica_2430"/>
<dbReference type="AlphaFoldDB" id="F8F492"/>
<protein>
    <recommendedName>
        <fullName evidence="4">POTRA domain-containing protein</fullName>
    </recommendedName>
</protein>
<dbReference type="Proteomes" id="UP000000503">
    <property type="component" value="Chromosome"/>
</dbReference>
<evidence type="ECO:0000313" key="2">
    <source>
        <dbReference type="EMBL" id="AEJ20539.1"/>
    </source>
</evidence>
<dbReference type="RefSeq" id="WP_013969820.1">
    <property type="nucleotide sequence ID" value="NC_015732.1"/>
</dbReference>
<keyword evidence="1" id="KW-1133">Transmembrane helix</keyword>
<dbReference type="Gene3D" id="3.10.20.310">
    <property type="entry name" value="membrane protein fhac"/>
    <property type="match status" value="1"/>
</dbReference>
<keyword evidence="1" id="KW-0472">Membrane</keyword>
<name>F8F492_GRAC1</name>
<dbReference type="Gene3D" id="2.40.160.50">
    <property type="entry name" value="membrane protein fhac: a member of the omp85/tpsb transporter family"/>
    <property type="match status" value="1"/>
</dbReference>
<sequence>MKSQNLIKLVKPVIIVFYLLFVCLIFAETTTTITDIEVQGLKRTNPIVVKNLLKAYINRDADKINTDEIIALLVATGIFENVTVSVKENTNQTVLFISLEEKWSIIPLPLVSIKSDSYVFGLGFFDANAFGLNHKLFSSASVSSKGPSIALGYIINSLWQSKWDGVFSISYATKDETFTDVYEHEISTSDITSFSATISGNYSILNILKWDFGFEYQTKSYTDEQDTDLTSLGLQTGITLQSNAHWNGVFLTMSGVQFYYTWYYGIEGPSYGVFLTKGSYETAPVKNLKLSFRSVGLWGPQTPQLAEIGANKLGLIILPDTYTVYTMATFRSGLELKLFSSGIVTFAGLAHYHIGYSEGSRTEPHIDYGPSFGLRLYLAKVALPAMDINIAYNQTTGLYQASFSIGMQM</sequence>
<dbReference type="OrthoDB" id="366754at2"/>
<feature type="transmembrane region" description="Helical" evidence="1">
    <location>
        <begin position="9"/>
        <end position="27"/>
    </location>
</feature>
<evidence type="ECO:0000313" key="3">
    <source>
        <dbReference type="Proteomes" id="UP000000503"/>
    </source>
</evidence>
<dbReference type="eggNOG" id="COG4775">
    <property type="taxonomic scope" value="Bacteria"/>
</dbReference>
<accession>F8F492</accession>
<evidence type="ECO:0008006" key="4">
    <source>
        <dbReference type="Google" id="ProtNLM"/>
    </source>
</evidence>
<evidence type="ECO:0000256" key="1">
    <source>
        <dbReference type="SAM" id="Phobius"/>
    </source>
</evidence>
<proteinExistence type="predicted"/>
<keyword evidence="1" id="KW-0812">Transmembrane</keyword>
<gene>
    <name evidence="2" type="ordered locus">Spica_2430</name>
</gene>
<organism evidence="2 3">
    <name type="scientific">Gracilinema caldarium (strain ATCC 51460 / DSM 7334 / H1)</name>
    <name type="common">Treponema caldarium</name>
    <dbReference type="NCBI Taxonomy" id="744872"/>
    <lineage>
        <taxon>Bacteria</taxon>
        <taxon>Pseudomonadati</taxon>
        <taxon>Spirochaetota</taxon>
        <taxon>Spirochaetia</taxon>
        <taxon>Spirochaetales</taxon>
        <taxon>Breznakiellaceae</taxon>
        <taxon>Gracilinema</taxon>
    </lineage>
</organism>
<keyword evidence="3" id="KW-1185">Reference proteome</keyword>
<dbReference type="HOGENOM" id="CLU_637662_0_0_12"/>
<dbReference type="EMBL" id="CP002868">
    <property type="protein sequence ID" value="AEJ20539.1"/>
    <property type="molecule type" value="Genomic_DNA"/>
</dbReference>